<dbReference type="SUPFAM" id="SSF51230">
    <property type="entry name" value="Single hybrid motif"/>
    <property type="match status" value="1"/>
</dbReference>
<proteinExistence type="predicted"/>
<dbReference type="InterPro" id="IPR011764">
    <property type="entry name" value="Biotin_carboxylation_dom"/>
</dbReference>
<organism evidence="9 10">
    <name type="scientific">Aphanomyces astaci</name>
    <name type="common">Crayfish plague agent</name>
    <dbReference type="NCBI Taxonomy" id="112090"/>
    <lineage>
        <taxon>Eukaryota</taxon>
        <taxon>Sar</taxon>
        <taxon>Stramenopiles</taxon>
        <taxon>Oomycota</taxon>
        <taxon>Saprolegniomycetes</taxon>
        <taxon>Saprolegniales</taxon>
        <taxon>Verrucalvaceae</taxon>
        <taxon>Aphanomyces</taxon>
    </lineage>
</organism>
<dbReference type="CDD" id="cd06850">
    <property type="entry name" value="biotinyl_domain"/>
    <property type="match status" value="1"/>
</dbReference>
<dbReference type="InterPro" id="IPR011054">
    <property type="entry name" value="Rudment_hybrid_motif"/>
</dbReference>
<dbReference type="SMART" id="SM00878">
    <property type="entry name" value="Biotin_carb_C"/>
    <property type="match status" value="1"/>
</dbReference>
<dbReference type="PROSITE" id="PS50975">
    <property type="entry name" value="ATP_GRASP"/>
    <property type="match status" value="1"/>
</dbReference>
<evidence type="ECO:0000313" key="9">
    <source>
        <dbReference type="EMBL" id="RHY47312.1"/>
    </source>
</evidence>
<evidence type="ECO:0000313" key="10">
    <source>
        <dbReference type="Proteomes" id="UP000283543"/>
    </source>
</evidence>
<evidence type="ECO:0000256" key="5">
    <source>
        <dbReference type="PROSITE-ProRule" id="PRU00409"/>
    </source>
</evidence>
<dbReference type="PANTHER" id="PTHR18866">
    <property type="entry name" value="CARBOXYLASE:PYRUVATE/ACETYL-COA/PROPIONYL-COA CARBOXYLASE"/>
    <property type="match status" value="1"/>
</dbReference>
<dbReference type="Gene3D" id="2.40.50.100">
    <property type="match status" value="1"/>
</dbReference>
<feature type="domain" description="Biotin carboxylation" evidence="8">
    <location>
        <begin position="1"/>
        <end position="280"/>
    </location>
</feature>
<sequence length="430" mass="47393">MRIVDREEDLKDNMEACVREAKASFASTDILVEKYLRRPRHVELQIFGDKHGNVVHLFERDCSVQRRHQKVLEEAPAPHMSDALRKKMGDAAVAAAKAVGYVGAGTVEFLLDEDESFYFMEMNTRLQVEHPVTEFITKQDLVELQLKVAAGQALPVRQDDLRIHGHAIEARIYAENPYNNFLPGSGTLHHLRLPPLTDSVRVDTGILQGDAVSIFYDPMIAKLVVHAPTRKEAIQGLVQALGQYQVVGLPTNIEFVARTAAHPEFIKGGVDTNAGSPWTLLQNFRSVDTFHRTFTLLHDDTPIELDVAATTSDGKSYIVNGTNVIVHHVDFSSGDFKLTVGNETFTGTAVVFKQDVHLFCDDGTLAYEYKLRVPEPSYDSQGQSAGGAASLVTPMPGKIVKVMAKAGDAIVADQPLLIMEAMKMEVGVSM</sequence>
<comment type="caution">
    <text evidence="9">The sequence shown here is derived from an EMBL/GenBank/DDBJ whole genome shotgun (WGS) entry which is preliminary data.</text>
</comment>
<evidence type="ECO:0000259" key="6">
    <source>
        <dbReference type="PROSITE" id="PS50968"/>
    </source>
</evidence>
<dbReference type="InterPro" id="IPR005479">
    <property type="entry name" value="CPAse_ATP-bd"/>
</dbReference>
<dbReference type="InterPro" id="IPR000089">
    <property type="entry name" value="Biotin_lipoyl"/>
</dbReference>
<evidence type="ECO:0000256" key="1">
    <source>
        <dbReference type="ARBA" id="ARBA00022598"/>
    </source>
</evidence>
<dbReference type="Proteomes" id="UP000283543">
    <property type="component" value="Unassembled WGS sequence"/>
</dbReference>
<evidence type="ECO:0000256" key="3">
    <source>
        <dbReference type="ARBA" id="ARBA00022840"/>
    </source>
</evidence>
<dbReference type="InterPro" id="IPR011053">
    <property type="entry name" value="Single_hybrid_motif"/>
</dbReference>
<dbReference type="GO" id="GO:0005524">
    <property type="term" value="F:ATP binding"/>
    <property type="evidence" value="ECO:0007669"/>
    <property type="project" value="UniProtKB-UniRule"/>
</dbReference>
<dbReference type="AlphaFoldDB" id="A0A3R7A3L4"/>
<dbReference type="VEuPathDB" id="FungiDB:H257_09190"/>
<keyword evidence="2 5" id="KW-0547">Nucleotide-binding</keyword>
<keyword evidence="1" id="KW-0436">Ligase</keyword>
<dbReference type="InterPro" id="IPR011761">
    <property type="entry name" value="ATP-grasp"/>
</dbReference>
<dbReference type="SUPFAM" id="SSF56059">
    <property type="entry name" value="Glutathione synthetase ATP-binding domain-like"/>
    <property type="match status" value="1"/>
</dbReference>
<dbReference type="GO" id="GO:0004485">
    <property type="term" value="F:methylcrotonoyl-CoA carboxylase activity"/>
    <property type="evidence" value="ECO:0007669"/>
    <property type="project" value="TreeGrafter"/>
</dbReference>
<dbReference type="PROSITE" id="PS50968">
    <property type="entry name" value="BIOTINYL_LIPOYL"/>
    <property type="match status" value="1"/>
</dbReference>
<dbReference type="PROSITE" id="PS50979">
    <property type="entry name" value="BC"/>
    <property type="match status" value="1"/>
</dbReference>
<gene>
    <name evidence="9" type="ORF">DYB34_005568</name>
</gene>
<accession>A0A3R7A3L4</accession>
<dbReference type="Pfam" id="PF02786">
    <property type="entry name" value="CPSase_L_D2"/>
    <property type="match status" value="1"/>
</dbReference>
<evidence type="ECO:0000259" key="7">
    <source>
        <dbReference type="PROSITE" id="PS50975"/>
    </source>
</evidence>
<evidence type="ECO:0000256" key="2">
    <source>
        <dbReference type="ARBA" id="ARBA00022741"/>
    </source>
</evidence>
<dbReference type="Gene3D" id="3.30.470.20">
    <property type="entry name" value="ATP-grasp fold, B domain"/>
    <property type="match status" value="1"/>
</dbReference>
<dbReference type="InterPro" id="IPR005482">
    <property type="entry name" value="Biotin_COase_C"/>
</dbReference>
<dbReference type="PROSITE" id="PS00867">
    <property type="entry name" value="CPSASE_2"/>
    <property type="match status" value="1"/>
</dbReference>
<evidence type="ECO:0000259" key="8">
    <source>
        <dbReference type="PROSITE" id="PS50979"/>
    </source>
</evidence>
<dbReference type="EMBL" id="QUTB01007117">
    <property type="protein sequence ID" value="RHY47312.1"/>
    <property type="molecule type" value="Genomic_DNA"/>
</dbReference>
<dbReference type="SUPFAM" id="SSF51246">
    <property type="entry name" value="Rudiment single hybrid motif"/>
    <property type="match status" value="1"/>
</dbReference>
<protein>
    <submittedName>
        <fullName evidence="9">Uncharacterized protein</fullName>
    </submittedName>
</protein>
<name>A0A3R7A3L4_APHAT</name>
<dbReference type="Pfam" id="PF00364">
    <property type="entry name" value="Biotin_lipoyl"/>
    <property type="match status" value="1"/>
</dbReference>
<dbReference type="InterPro" id="IPR050856">
    <property type="entry name" value="Biotin_carboxylase_complex"/>
</dbReference>
<feature type="domain" description="ATP-grasp" evidence="7">
    <location>
        <begin position="30"/>
        <end position="150"/>
    </location>
</feature>
<dbReference type="Pfam" id="PF02785">
    <property type="entry name" value="Biotin_carb_C"/>
    <property type="match status" value="1"/>
</dbReference>
<reference evidence="9 10" key="1">
    <citation type="submission" date="2018-08" db="EMBL/GenBank/DDBJ databases">
        <title>Aphanomyces genome sequencing and annotation.</title>
        <authorList>
            <person name="Minardi D."/>
            <person name="Oidtmann B."/>
            <person name="Van Der Giezen M."/>
            <person name="Studholme D.J."/>
        </authorList>
    </citation>
    <scope>NUCLEOTIDE SEQUENCE [LARGE SCALE GENOMIC DNA]</scope>
    <source>
        <strain evidence="9 10">Si</strain>
    </source>
</reference>
<keyword evidence="3 5" id="KW-0067">ATP-binding</keyword>
<dbReference type="GO" id="GO:0046872">
    <property type="term" value="F:metal ion binding"/>
    <property type="evidence" value="ECO:0007669"/>
    <property type="project" value="InterPro"/>
</dbReference>
<feature type="domain" description="Lipoyl-binding" evidence="6">
    <location>
        <begin position="382"/>
        <end position="430"/>
    </location>
</feature>
<evidence type="ECO:0000256" key="4">
    <source>
        <dbReference type="ARBA" id="ARBA00023267"/>
    </source>
</evidence>
<dbReference type="PANTHER" id="PTHR18866:SF33">
    <property type="entry name" value="METHYLCROTONOYL-COA CARBOXYLASE SUBUNIT ALPHA, MITOCHONDRIAL-RELATED"/>
    <property type="match status" value="1"/>
</dbReference>
<keyword evidence="4" id="KW-0092">Biotin</keyword>
<dbReference type="GO" id="GO:0005739">
    <property type="term" value="C:mitochondrion"/>
    <property type="evidence" value="ECO:0007669"/>
    <property type="project" value="TreeGrafter"/>
</dbReference>